<protein>
    <submittedName>
        <fullName evidence="1">Uncharacterized protein</fullName>
    </submittedName>
</protein>
<dbReference type="Proteomes" id="UP001234178">
    <property type="component" value="Unassembled WGS sequence"/>
</dbReference>
<proteinExistence type="predicted"/>
<evidence type="ECO:0000313" key="1">
    <source>
        <dbReference type="EMBL" id="KAK4018069.1"/>
    </source>
</evidence>
<dbReference type="EMBL" id="JAOYFB010000036">
    <property type="protein sequence ID" value="KAK4018069.1"/>
    <property type="molecule type" value="Genomic_DNA"/>
</dbReference>
<accession>A0ABQ9ZZM4</accession>
<evidence type="ECO:0000313" key="2">
    <source>
        <dbReference type="Proteomes" id="UP001234178"/>
    </source>
</evidence>
<keyword evidence="2" id="KW-1185">Reference proteome</keyword>
<comment type="caution">
    <text evidence="1">The sequence shown here is derived from an EMBL/GenBank/DDBJ whole genome shotgun (WGS) entry which is preliminary data.</text>
</comment>
<sequence>MAGRRAATQHPMVRPMVRWKRYQWVIAIIFLGAIIVTNNAQDGRKSSLSDFCLHVKVFETDMIKGVQVDHFGR</sequence>
<gene>
    <name evidence="1" type="ORF">OUZ56_000138</name>
</gene>
<name>A0ABQ9ZZM4_9CRUS</name>
<organism evidence="1 2">
    <name type="scientific">Daphnia magna</name>
    <dbReference type="NCBI Taxonomy" id="35525"/>
    <lineage>
        <taxon>Eukaryota</taxon>
        <taxon>Metazoa</taxon>
        <taxon>Ecdysozoa</taxon>
        <taxon>Arthropoda</taxon>
        <taxon>Crustacea</taxon>
        <taxon>Branchiopoda</taxon>
        <taxon>Diplostraca</taxon>
        <taxon>Cladocera</taxon>
        <taxon>Anomopoda</taxon>
        <taxon>Daphniidae</taxon>
        <taxon>Daphnia</taxon>
    </lineage>
</organism>
<reference evidence="1 2" key="1">
    <citation type="journal article" date="2023" name="Nucleic Acids Res.">
        <title>The hologenome of Daphnia magna reveals possible DNA methylation and microbiome-mediated evolution of the host genome.</title>
        <authorList>
            <person name="Chaturvedi A."/>
            <person name="Li X."/>
            <person name="Dhandapani V."/>
            <person name="Marshall H."/>
            <person name="Kissane S."/>
            <person name="Cuenca-Cambronero M."/>
            <person name="Asole G."/>
            <person name="Calvet F."/>
            <person name="Ruiz-Romero M."/>
            <person name="Marangio P."/>
            <person name="Guigo R."/>
            <person name="Rago D."/>
            <person name="Mirbahai L."/>
            <person name="Eastwood N."/>
            <person name="Colbourne J.K."/>
            <person name="Zhou J."/>
            <person name="Mallon E."/>
            <person name="Orsini L."/>
        </authorList>
    </citation>
    <scope>NUCLEOTIDE SEQUENCE [LARGE SCALE GENOMIC DNA]</scope>
    <source>
        <strain evidence="1">LRV0_1</strain>
    </source>
</reference>